<proteinExistence type="predicted"/>
<evidence type="ECO:0000256" key="3">
    <source>
        <dbReference type="PROSITE-ProRule" id="PRU00221"/>
    </source>
</evidence>
<dbReference type="Proteomes" id="UP000001194">
    <property type="component" value="Unassembled WGS sequence"/>
</dbReference>
<dbReference type="Gene3D" id="2.130.10.10">
    <property type="entry name" value="YVTN repeat-like/Quinoprotein amine dehydrogenase"/>
    <property type="match status" value="7"/>
</dbReference>
<dbReference type="InterPro" id="IPR036322">
    <property type="entry name" value="WD40_repeat_dom_sf"/>
</dbReference>
<dbReference type="InParanoid" id="B0DZA3"/>
<dbReference type="PRINTS" id="PR00320">
    <property type="entry name" value="GPROTEINBRPT"/>
</dbReference>
<keyword evidence="1 3" id="KW-0853">WD repeat</keyword>
<feature type="repeat" description="WD" evidence="3">
    <location>
        <begin position="1142"/>
        <end position="1177"/>
    </location>
</feature>
<feature type="repeat" description="WD" evidence="3">
    <location>
        <begin position="1290"/>
        <end position="1315"/>
    </location>
</feature>
<gene>
    <name evidence="6" type="ORF">LACBIDRAFT_396594</name>
</gene>
<feature type="compositionally biased region" description="Polar residues" evidence="4">
    <location>
        <begin position="64"/>
        <end position="88"/>
    </location>
</feature>
<dbReference type="Pfam" id="PF24883">
    <property type="entry name" value="NPHP3_N"/>
    <property type="match status" value="1"/>
</dbReference>
<feature type="repeat" description="WD" evidence="3">
    <location>
        <begin position="1210"/>
        <end position="1251"/>
    </location>
</feature>
<dbReference type="PROSITE" id="PS50837">
    <property type="entry name" value="NACHT"/>
    <property type="match status" value="1"/>
</dbReference>
<dbReference type="SUPFAM" id="SSF52540">
    <property type="entry name" value="P-loop containing nucleoside triphosphate hydrolases"/>
    <property type="match status" value="1"/>
</dbReference>
<reference evidence="6 7" key="1">
    <citation type="journal article" date="2008" name="Nature">
        <title>The genome of Laccaria bicolor provides insights into mycorrhizal symbiosis.</title>
        <authorList>
            <person name="Martin F."/>
            <person name="Aerts A."/>
            <person name="Ahren D."/>
            <person name="Brun A."/>
            <person name="Danchin E.G.J."/>
            <person name="Duchaussoy F."/>
            <person name="Gibon J."/>
            <person name="Kohler A."/>
            <person name="Lindquist E."/>
            <person name="Pereda V."/>
            <person name="Salamov A."/>
            <person name="Shapiro H.J."/>
            <person name="Wuyts J."/>
            <person name="Blaudez D."/>
            <person name="Buee M."/>
            <person name="Brokstein P."/>
            <person name="Canbaeck B."/>
            <person name="Cohen D."/>
            <person name="Courty P.E."/>
            <person name="Coutinho P.M."/>
            <person name="Delaruelle C."/>
            <person name="Detter J.C."/>
            <person name="Deveau A."/>
            <person name="DiFazio S."/>
            <person name="Duplessis S."/>
            <person name="Fraissinet-Tachet L."/>
            <person name="Lucic E."/>
            <person name="Frey-Klett P."/>
            <person name="Fourrey C."/>
            <person name="Feussner I."/>
            <person name="Gay G."/>
            <person name="Grimwood J."/>
            <person name="Hoegger P.J."/>
            <person name="Jain P."/>
            <person name="Kilaru S."/>
            <person name="Labbe J."/>
            <person name="Lin Y.C."/>
            <person name="Legue V."/>
            <person name="Le Tacon F."/>
            <person name="Marmeisse R."/>
            <person name="Melayah D."/>
            <person name="Montanini B."/>
            <person name="Muratet M."/>
            <person name="Nehls U."/>
            <person name="Niculita-Hirzel H."/>
            <person name="Oudot-Le Secq M.P."/>
            <person name="Peter M."/>
            <person name="Quesneville H."/>
            <person name="Rajashekar B."/>
            <person name="Reich M."/>
            <person name="Rouhier N."/>
            <person name="Schmutz J."/>
            <person name="Yin T."/>
            <person name="Chalot M."/>
            <person name="Henrissat B."/>
            <person name="Kuees U."/>
            <person name="Lucas S."/>
            <person name="Van de Peer Y."/>
            <person name="Podila G.K."/>
            <person name="Polle A."/>
            <person name="Pukkila P.J."/>
            <person name="Richardson P.M."/>
            <person name="Rouze P."/>
            <person name="Sanders I.R."/>
            <person name="Stajich J.E."/>
            <person name="Tunlid A."/>
            <person name="Tuskan G."/>
            <person name="Grigoriev I.V."/>
        </authorList>
    </citation>
    <scope>NUCLEOTIDE SEQUENCE [LARGE SCALE GENOMIC DNA]</scope>
    <source>
        <strain evidence="7">S238N-H82 / ATCC MYA-4686</strain>
    </source>
</reference>
<dbReference type="OrthoDB" id="538223at2759"/>
<dbReference type="SMART" id="SM00320">
    <property type="entry name" value="WD40"/>
    <property type="match status" value="11"/>
</dbReference>
<dbReference type="STRING" id="486041.B0DZA3"/>
<keyword evidence="7" id="KW-1185">Reference proteome</keyword>
<dbReference type="InterPro" id="IPR020472">
    <property type="entry name" value="WD40_PAC1"/>
</dbReference>
<feature type="repeat" description="WD" evidence="3">
    <location>
        <begin position="1178"/>
        <end position="1209"/>
    </location>
</feature>
<dbReference type="SUPFAM" id="SSF50998">
    <property type="entry name" value="Quinoprotein alcohol dehydrogenase-like"/>
    <property type="match status" value="1"/>
</dbReference>
<dbReference type="PANTHER" id="PTHR22847">
    <property type="entry name" value="WD40 REPEAT PROTEIN"/>
    <property type="match status" value="1"/>
</dbReference>
<dbReference type="InterPro" id="IPR011047">
    <property type="entry name" value="Quinoprotein_ADH-like_sf"/>
</dbReference>
<dbReference type="SMART" id="SM00564">
    <property type="entry name" value="PQQ"/>
    <property type="match status" value="7"/>
</dbReference>
<dbReference type="CDD" id="cd00200">
    <property type="entry name" value="WD40"/>
    <property type="match status" value="1"/>
</dbReference>
<feature type="repeat" description="WD" evidence="3">
    <location>
        <begin position="960"/>
        <end position="1001"/>
    </location>
</feature>
<evidence type="ECO:0000259" key="5">
    <source>
        <dbReference type="PROSITE" id="PS50837"/>
    </source>
</evidence>
<dbReference type="InterPro" id="IPR019775">
    <property type="entry name" value="WD40_repeat_CS"/>
</dbReference>
<dbReference type="InterPro" id="IPR027417">
    <property type="entry name" value="P-loop_NTPase"/>
</dbReference>
<dbReference type="Pfam" id="PF00400">
    <property type="entry name" value="WD40"/>
    <property type="match status" value="12"/>
</dbReference>
<dbReference type="InterPro" id="IPR059179">
    <property type="entry name" value="MLKL-like_MCAfunc"/>
</dbReference>
<dbReference type="PROSITE" id="PS00678">
    <property type="entry name" value="WD_REPEATS_1"/>
    <property type="match status" value="11"/>
</dbReference>
<dbReference type="InterPro" id="IPR015943">
    <property type="entry name" value="WD40/YVTN_repeat-like_dom_sf"/>
</dbReference>
<feature type="domain" description="NACHT" evidence="5">
    <location>
        <begin position="330"/>
        <end position="485"/>
    </location>
</feature>
<dbReference type="HOGENOM" id="CLU_000288_6_3_1"/>
<dbReference type="InterPro" id="IPR007111">
    <property type="entry name" value="NACHT_NTPase"/>
</dbReference>
<dbReference type="EMBL" id="DS547154">
    <property type="protein sequence ID" value="EDR00056.1"/>
    <property type="molecule type" value="Genomic_DNA"/>
</dbReference>
<evidence type="ECO:0000256" key="2">
    <source>
        <dbReference type="ARBA" id="ARBA00022737"/>
    </source>
</evidence>
<dbReference type="PROSITE" id="PS50294">
    <property type="entry name" value="WD_REPEATS_REGION"/>
    <property type="match status" value="10"/>
</dbReference>
<dbReference type="InterPro" id="IPR001680">
    <property type="entry name" value="WD40_rpt"/>
</dbReference>
<dbReference type="InterPro" id="IPR018391">
    <property type="entry name" value="PQQ_b-propeller_rpt"/>
</dbReference>
<feature type="repeat" description="WD" evidence="3">
    <location>
        <begin position="1100"/>
        <end position="1141"/>
    </location>
</feature>
<feature type="repeat" description="WD" evidence="3">
    <location>
        <begin position="1252"/>
        <end position="1293"/>
    </location>
</feature>
<sequence length="1423" mass="156179">MADQTSPTAKKSKKKSRGIGKLFRDLIKRPNSANDSAYQSNSTVSSASGAHHATDAGNAEPPASSGNAILNNNPTVPSQSARPSSSVLDLQESAVGQEGDNRKASLTFTPVAGPVSTNTQPQASDWKATAREGVKVAGRFTETLLKKVPGCVSANPVQMAFSIAKVIIEMKDAVGSNKDGLVQLLERTANRLLTVESKEVSGKAAEEAMENFKKIIGEEMQKLKALANESLLIKVVDYEAYGTRIRQIFQRVEEATTSWFFEMTISIQQTARQIQDDTKRERLNPSEKADHRTVFEGHGLKREACTDGTRVKILEDITKWANDCSSASPRVFWLTGQAGSGKTTIAYTIAKVFAQDANPNQHTVLGGNFFCSRQFEETRAQTRILPTIAYQFARKCKPYADALHDADKFDSVKFDVATQLSDLLVGPWQQSESTRGLGPRLYLIVIDALDEIEGEGGSAFLGDLLHTIDKYDLRGLKFLVTSRSDPELVERCKAFTSEAVCRLQDVPIEEAKSDIRIYFKDKLKKLDGTPELTELEQRVDGLFIYAATAVKYLTRHRSTTVREQAKMLKDLLGSAGKATSSIDELYRRIMWDTFKDMEGEMLICRLRILYTFLCTAERTSISTVAALIADGDNEVAQAVLDDLHAVLYSQDDRVFWYHASFPDFVFDPARSNFRIGEKDFAFSCNVPTHHNLLGKSCFQIMKSGLRFNMGNIPSSFLFDSDNAVALAEQVNKNISAVLRYSSQHWAHHLPSPQFISIDNLLRCLSEFLQIRVLFWIEAMNLLSVRNQCTPMLQRAREWVMKCGNDFLELARDIGEAANFATYFTGSPAAKSTPHLYISALATWSRNTSLSQKWKNQFTRIPAFTHTKGVIDLPLMTISAGASIRSVVISSDGTRIVSGSYDKSVRVWDASTGVELKKLKGQTRIVNSVAFSSDGTRIVSGSSDYSVRVWDASTGVELKELTGHTDSVNSVTFSSDGTWIVSGSRDESVRVWDVSIGVELKALKGHTDTVNSVAFSRDGTQIPYPIGHIFERWDTHCVWLVGHSLRVWDASTGVQLKELNGHTSLVASVAFSSDGTQIVSGSRDKSVRVWDASTGVELKELKGHTGSINSVAFSSDGTRIVSGSRDKSVRVWDASTGVELKELKGHTDGIHSVAFSSDGTQIVSGSCDYSLRVWDASTVAFSSDGTQIVSGSSDKSVRVWDASTGVELKELKGHTGSINSVAFSSDGTRIVSGSRDKSVRVWDASTGVELKELKGHTGEVNSVAFSSDGTQIVSGSYDYSLRVWDASTGDGTRIVSGSNDRSVRVWDASTGEELRELTGHIGEVTSVAFSSDGTRIVSGSRDESVRVWNVSTGILSDGDARFAWDLADSDWIISSREQNPFMWVPKEANLCTPLKILIISRSGFATVDFDQSMIGVDWVCCYTP</sequence>
<dbReference type="GeneID" id="6084956"/>
<dbReference type="Gene3D" id="3.40.50.300">
    <property type="entry name" value="P-loop containing nucleotide triphosphate hydrolases"/>
    <property type="match status" value="1"/>
</dbReference>
<dbReference type="PANTHER" id="PTHR22847:SF637">
    <property type="entry name" value="WD REPEAT DOMAIN 5B"/>
    <property type="match status" value="1"/>
</dbReference>
<feature type="repeat" description="WD" evidence="3">
    <location>
        <begin position="876"/>
        <end position="917"/>
    </location>
</feature>
<dbReference type="PROSITE" id="PS50082">
    <property type="entry name" value="WD_REPEATS_2"/>
    <property type="match status" value="11"/>
</dbReference>
<dbReference type="InterPro" id="IPR056884">
    <property type="entry name" value="NPHP3-like_N"/>
</dbReference>
<organism evidence="7">
    <name type="scientific">Laccaria bicolor (strain S238N-H82 / ATCC MYA-4686)</name>
    <name type="common">Bicoloured deceiver</name>
    <name type="synonym">Laccaria laccata var. bicolor</name>
    <dbReference type="NCBI Taxonomy" id="486041"/>
    <lineage>
        <taxon>Eukaryota</taxon>
        <taxon>Fungi</taxon>
        <taxon>Dikarya</taxon>
        <taxon>Basidiomycota</taxon>
        <taxon>Agaricomycotina</taxon>
        <taxon>Agaricomycetes</taxon>
        <taxon>Agaricomycetidae</taxon>
        <taxon>Agaricales</taxon>
        <taxon>Agaricineae</taxon>
        <taxon>Hydnangiaceae</taxon>
        <taxon>Laccaria</taxon>
    </lineage>
</organism>
<evidence type="ECO:0000313" key="7">
    <source>
        <dbReference type="Proteomes" id="UP000001194"/>
    </source>
</evidence>
<feature type="repeat" description="WD" evidence="3">
    <location>
        <begin position="918"/>
        <end position="959"/>
    </location>
</feature>
<feature type="repeat" description="WD" evidence="3">
    <location>
        <begin position="1058"/>
        <end position="1099"/>
    </location>
</feature>
<dbReference type="KEGG" id="lbc:LACBIDRAFT_396594"/>
<feature type="region of interest" description="Disordered" evidence="4">
    <location>
        <begin position="1"/>
        <end position="126"/>
    </location>
</feature>
<feature type="repeat" description="WD" evidence="3">
    <location>
        <begin position="1316"/>
        <end position="1352"/>
    </location>
</feature>
<feature type="compositionally biased region" description="Polar residues" evidence="4">
    <location>
        <begin position="31"/>
        <end position="48"/>
    </location>
</feature>
<evidence type="ECO:0000256" key="1">
    <source>
        <dbReference type="ARBA" id="ARBA00022574"/>
    </source>
</evidence>
<dbReference type="SUPFAM" id="SSF50978">
    <property type="entry name" value="WD40 repeat-like"/>
    <property type="match status" value="1"/>
</dbReference>
<dbReference type="GO" id="GO:1990234">
    <property type="term" value="C:transferase complex"/>
    <property type="evidence" value="ECO:0007669"/>
    <property type="project" value="UniProtKB-ARBA"/>
</dbReference>
<protein>
    <submittedName>
        <fullName evidence="6">Predicted protein</fullName>
    </submittedName>
</protein>
<keyword evidence="2" id="KW-0677">Repeat</keyword>
<name>B0DZA3_LACBS</name>
<evidence type="ECO:0000256" key="4">
    <source>
        <dbReference type="SAM" id="MobiDB-lite"/>
    </source>
</evidence>
<dbReference type="CDD" id="cd21037">
    <property type="entry name" value="MLKL_NTD"/>
    <property type="match status" value="1"/>
</dbReference>
<evidence type="ECO:0000313" key="6">
    <source>
        <dbReference type="EMBL" id="EDR00056.1"/>
    </source>
</evidence>
<accession>B0DZA3</accession>
<dbReference type="RefSeq" id="XP_001889262.1">
    <property type="nucleotide sequence ID" value="XM_001889227.1"/>
</dbReference>